<accession>A0A3G2JMM4</accession>
<evidence type="ECO:0000313" key="2">
    <source>
        <dbReference type="Proteomes" id="UP000268329"/>
    </source>
</evidence>
<dbReference type="EMBL" id="CP033073">
    <property type="protein sequence ID" value="AYN40847.1"/>
    <property type="molecule type" value="Genomic_DNA"/>
</dbReference>
<organism evidence="1 2">
    <name type="scientific">Streptomyces dangxiongensis</name>
    <dbReference type="NCBI Taxonomy" id="1442032"/>
    <lineage>
        <taxon>Bacteria</taxon>
        <taxon>Bacillati</taxon>
        <taxon>Actinomycetota</taxon>
        <taxon>Actinomycetes</taxon>
        <taxon>Kitasatosporales</taxon>
        <taxon>Streptomycetaceae</taxon>
        <taxon>Streptomyces</taxon>
    </lineage>
</organism>
<evidence type="ECO:0000313" key="1">
    <source>
        <dbReference type="EMBL" id="AYN40847.1"/>
    </source>
</evidence>
<dbReference type="Proteomes" id="UP000268329">
    <property type="component" value="Chromosome"/>
</dbReference>
<dbReference type="KEGG" id="sdd:D9753_20355"/>
<proteinExistence type="predicted"/>
<name>A0A3G2JMM4_9ACTN</name>
<keyword evidence="2" id="KW-1185">Reference proteome</keyword>
<gene>
    <name evidence="1" type="ORF">D9753_20355</name>
</gene>
<sequence>MGLGELHAHFIDFSLPSLKKPFEGLLMQQQTLYLPLGFLSFTANSFKLIQIGVVDSQRFGTHAV</sequence>
<protein>
    <submittedName>
        <fullName evidence="1">Uncharacterized protein</fullName>
    </submittedName>
</protein>
<dbReference type="AlphaFoldDB" id="A0A3G2JMM4"/>
<reference evidence="1 2" key="1">
    <citation type="submission" date="2018-10" db="EMBL/GenBank/DDBJ databases">
        <title>The genome of Streptomyces dangxiongensis Z022.</title>
        <authorList>
            <person name="Zhang B."/>
        </authorList>
    </citation>
    <scope>NUCLEOTIDE SEQUENCE [LARGE SCALE GENOMIC DNA]</scope>
    <source>
        <strain evidence="1 2">Z022</strain>
    </source>
</reference>